<dbReference type="EMBL" id="JASCIS010000038">
    <property type="protein sequence ID" value="MDI3422563.1"/>
    <property type="molecule type" value="Genomic_DNA"/>
</dbReference>
<keyword evidence="2" id="KW-0812">Transmembrane</keyword>
<gene>
    <name evidence="3" type="ORF">QIT00_29140</name>
</gene>
<evidence type="ECO:0000256" key="1">
    <source>
        <dbReference type="SAM" id="MobiDB-lite"/>
    </source>
</evidence>
<protein>
    <recommendedName>
        <fullName evidence="5">Serine/threonine protein kinase</fullName>
    </recommendedName>
</protein>
<keyword evidence="4" id="KW-1185">Reference proteome</keyword>
<keyword evidence="2" id="KW-0472">Membrane</keyword>
<dbReference type="RefSeq" id="WP_282538415.1">
    <property type="nucleotide sequence ID" value="NZ_JASCIS010000038.1"/>
</dbReference>
<comment type="caution">
    <text evidence="3">The sequence shown here is derived from an EMBL/GenBank/DDBJ whole genome shotgun (WGS) entry which is preliminary data.</text>
</comment>
<feature type="region of interest" description="Disordered" evidence="1">
    <location>
        <begin position="55"/>
        <end position="114"/>
    </location>
</feature>
<feature type="transmembrane region" description="Helical" evidence="2">
    <location>
        <begin position="25"/>
        <end position="48"/>
    </location>
</feature>
<evidence type="ECO:0000256" key="2">
    <source>
        <dbReference type="SAM" id="Phobius"/>
    </source>
</evidence>
<organism evidence="3 4">
    <name type="scientific">Streptomyces luteolus</name>
    <dbReference type="NCBI Taxonomy" id="3043615"/>
    <lineage>
        <taxon>Bacteria</taxon>
        <taxon>Bacillati</taxon>
        <taxon>Actinomycetota</taxon>
        <taxon>Actinomycetes</taxon>
        <taxon>Kitasatosporales</taxon>
        <taxon>Streptomycetaceae</taxon>
        <taxon>Streptomyces</taxon>
    </lineage>
</organism>
<evidence type="ECO:0000313" key="3">
    <source>
        <dbReference type="EMBL" id="MDI3422563.1"/>
    </source>
</evidence>
<evidence type="ECO:0008006" key="5">
    <source>
        <dbReference type="Google" id="ProtNLM"/>
    </source>
</evidence>
<keyword evidence="2" id="KW-1133">Transmembrane helix</keyword>
<dbReference type="Proteomes" id="UP001237105">
    <property type="component" value="Unassembled WGS sequence"/>
</dbReference>
<accession>A0ABT6T3W3</accession>
<name>A0ABT6T3W3_9ACTN</name>
<feature type="compositionally biased region" description="Basic and acidic residues" evidence="1">
    <location>
        <begin position="71"/>
        <end position="83"/>
    </location>
</feature>
<evidence type="ECO:0000313" key="4">
    <source>
        <dbReference type="Proteomes" id="UP001237105"/>
    </source>
</evidence>
<reference evidence="3 4" key="1">
    <citation type="submission" date="2023-05" db="EMBL/GenBank/DDBJ databases">
        <title>Draft genome sequence of Streptomyces sp. B-S-A12 isolated from a cave soil in Thailand.</title>
        <authorList>
            <person name="Chamroensaksri N."/>
            <person name="Muangham S."/>
        </authorList>
    </citation>
    <scope>NUCLEOTIDE SEQUENCE [LARGE SCALE GENOMIC DNA]</scope>
    <source>
        <strain evidence="3 4">B-S-A12</strain>
    </source>
</reference>
<feature type="compositionally biased region" description="Low complexity" evidence="1">
    <location>
        <begin position="96"/>
        <end position="114"/>
    </location>
</feature>
<sequence>MTPARRRGRRNRPVFIERSGRRRRVLRSVAAVLGCACAGYLLFLVVLVDAVRQPAGTAPPRMDVPLRTTHARHDTTVPDERTRPNRPSTPTPTTPTPTTTTPTTTAPASPRDGR</sequence>
<proteinExistence type="predicted"/>